<dbReference type="Pfam" id="PF00172">
    <property type="entry name" value="Zn_clus"/>
    <property type="match status" value="1"/>
</dbReference>
<evidence type="ECO:0000313" key="5">
    <source>
        <dbReference type="EMBL" id="KAL3417304.1"/>
    </source>
</evidence>
<feature type="region of interest" description="Disordered" evidence="3">
    <location>
        <begin position="1"/>
        <end position="91"/>
    </location>
</feature>
<feature type="region of interest" description="Disordered" evidence="3">
    <location>
        <begin position="236"/>
        <end position="255"/>
    </location>
</feature>
<feature type="compositionally biased region" description="Polar residues" evidence="3">
    <location>
        <begin position="182"/>
        <end position="197"/>
    </location>
</feature>
<evidence type="ECO:0000259" key="4">
    <source>
        <dbReference type="PROSITE" id="PS50048"/>
    </source>
</evidence>
<accession>A0ABR4P1X8</accession>
<feature type="compositionally biased region" description="Polar residues" evidence="3">
    <location>
        <begin position="236"/>
        <end position="252"/>
    </location>
</feature>
<dbReference type="EMBL" id="JBFCZG010000011">
    <property type="protein sequence ID" value="KAL3417304.1"/>
    <property type="molecule type" value="Genomic_DNA"/>
</dbReference>
<feature type="domain" description="Zn(2)-C6 fungal-type" evidence="4">
    <location>
        <begin position="92"/>
        <end position="122"/>
    </location>
</feature>
<feature type="compositionally biased region" description="Polar residues" evidence="3">
    <location>
        <begin position="209"/>
        <end position="227"/>
    </location>
</feature>
<dbReference type="Proteomes" id="UP001629113">
    <property type="component" value="Unassembled WGS sequence"/>
</dbReference>
<dbReference type="PANTHER" id="PTHR37534:SF10">
    <property type="entry name" value="ZN(II)2CYS6 TRANSCRIPTION FACTOR (EUROFUNG)"/>
    <property type="match status" value="1"/>
</dbReference>
<evidence type="ECO:0000313" key="6">
    <source>
        <dbReference type="Proteomes" id="UP001629113"/>
    </source>
</evidence>
<feature type="compositionally biased region" description="Basic and acidic residues" evidence="3">
    <location>
        <begin position="106"/>
        <end position="118"/>
    </location>
</feature>
<dbReference type="Pfam" id="PF11951">
    <property type="entry name" value="Fungal_trans_2"/>
    <property type="match status" value="1"/>
</dbReference>
<dbReference type="InterPro" id="IPR021858">
    <property type="entry name" value="Fun_TF"/>
</dbReference>
<dbReference type="InterPro" id="IPR036864">
    <property type="entry name" value="Zn2-C6_fun-type_DNA-bd_sf"/>
</dbReference>
<dbReference type="SUPFAM" id="SSF57701">
    <property type="entry name" value="Zn2/Cys6 DNA-binding domain"/>
    <property type="match status" value="1"/>
</dbReference>
<feature type="compositionally biased region" description="Polar residues" evidence="3">
    <location>
        <begin position="1"/>
        <end position="19"/>
    </location>
</feature>
<dbReference type="PROSITE" id="PS50048">
    <property type="entry name" value="ZN2_CY6_FUNGAL_2"/>
    <property type="match status" value="1"/>
</dbReference>
<dbReference type="SMART" id="SM00066">
    <property type="entry name" value="GAL4"/>
    <property type="match status" value="1"/>
</dbReference>
<comment type="caution">
    <text evidence="5">The sequence shown here is derived from an EMBL/GenBank/DDBJ whole genome shotgun (WGS) entry which is preliminary data.</text>
</comment>
<keyword evidence="6" id="KW-1185">Reference proteome</keyword>
<evidence type="ECO:0000256" key="1">
    <source>
        <dbReference type="ARBA" id="ARBA00004123"/>
    </source>
</evidence>
<evidence type="ECO:0000256" key="3">
    <source>
        <dbReference type="SAM" id="MobiDB-lite"/>
    </source>
</evidence>
<dbReference type="PROSITE" id="PS00463">
    <property type="entry name" value="ZN2_CY6_FUNGAL_1"/>
    <property type="match status" value="1"/>
</dbReference>
<dbReference type="Gene3D" id="4.10.240.10">
    <property type="entry name" value="Zn(2)-C6 fungal-type DNA-binding domain"/>
    <property type="match status" value="1"/>
</dbReference>
<sequence length="416" mass="46167">MTESSSQSSATLPNGTSCPSVIIERSPSDKRGPIRPPTLSSASSYTDLPYLFGIQDPTMLAPKPDSQPKPNNRRRKSAQDPQRVKHRRTRSGCYTCRNRRVKCDETRPTCERCRKGGRECLYPPPKEPSSKTKGSGSKLAKGDANESAGSSSDDDDDELDAERLDSIPDEDEELDADDRRASVSTSGTHRTGTSQPSIAPKGLARHGSETPSLVQDKGNSPTPSTEGSIGYTAYQATISSRPRTQKSSSIAGSDTLRSDWTHLPQDLQYYLEYFYENLTHHHYSLKYDPCNFLHSLFLDAALRNEALLYAVVGFSAFQATLHDSSGKIQDFLQYYNKAVSLLLRSLKRGERHGIGTLLAILQLATIEVRFASSILTRQLTERRNTSGTGSIYSATKRQPLKYSWNCMILRLSCKQR</sequence>
<proteinExistence type="predicted"/>
<evidence type="ECO:0000256" key="2">
    <source>
        <dbReference type="ARBA" id="ARBA00023242"/>
    </source>
</evidence>
<dbReference type="PANTHER" id="PTHR37534">
    <property type="entry name" value="TRANSCRIPTIONAL ACTIVATOR PROTEIN UGA3"/>
    <property type="match status" value="1"/>
</dbReference>
<comment type="subcellular location">
    <subcellularLocation>
        <location evidence="1">Nucleus</location>
    </subcellularLocation>
</comment>
<feature type="region of interest" description="Disordered" evidence="3">
    <location>
        <begin position="106"/>
        <end position="229"/>
    </location>
</feature>
<keyword evidence="2" id="KW-0539">Nucleus</keyword>
<protein>
    <submittedName>
        <fullName evidence="5">C6 finger domain-containing protein</fullName>
    </submittedName>
</protein>
<organism evidence="5 6">
    <name type="scientific">Phlyctema vagabunda</name>
    <dbReference type="NCBI Taxonomy" id="108571"/>
    <lineage>
        <taxon>Eukaryota</taxon>
        <taxon>Fungi</taxon>
        <taxon>Dikarya</taxon>
        <taxon>Ascomycota</taxon>
        <taxon>Pezizomycotina</taxon>
        <taxon>Leotiomycetes</taxon>
        <taxon>Helotiales</taxon>
        <taxon>Dermateaceae</taxon>
        <taxon>Phlyctema</taxon>
    </lineage>
</organism>
<dbReference type="CDD" id="cd00067">
    <property type="entry name" value="GAL4"/>
    <property type="match status" value="1"/>
</dbReference>
<name>A0ABR4P1X8_9HELO</name>
<feature type="compositionally biased region" description="Acidic residues" evidence="3">
    <location>
        <begin position="167"/>
        <end position="176"/>
    </location>
</feature>
<reference evidence="5 6" key="1">
    <citation type="submission" date="2024-06" db="EMBL/GenBank/DDBJ databases">
        <title>Complete genome of Phlyctema vagabunda strain 19-DSS-EL-015.</title>
        <authorList>
            <person name="Fiorenzani C."/>
        </authorList>
    </citation>
    <scope>NUCLEOTIDE SEQUENCE [LARGE SCALE GENOMIC DNA]</scope>
    <source>
        <strain evidence="5 6">19-DSS-EL-015</strain>
    </source>
</reference>
<gene>
    <name evidence="5" type="ORF">PVAG01_11304</name>
</gene>
<dbReference type="InterPro" id="IPR001138">
    <property type="entry name" value="Zn2Cys6_DnaBD"/>
</dbReference>